<dbReference type="GO" id="GO:0032993">
    <property type="term" value="C:protein-DNA complex"/>
    <property type="evidence" value="ECO:0007669"/>
    <property type="project" value="TreeGrafter"/>
</dbReference>
<dbReference type="EMBL" id="LR743508">
    <property type="protein sequence ID" value="CAA2110233.1"/>
    <property type="molecule type" value="Genomic_DNA"/>
</dbReference>
<evidence type="ECO:0000256" key="3">
    <source>
        <dbReference type="ARBA" id="ARBA00023125"/>
    </source>
</evidence>
<keyword evidence="4" id="KW-0804">Transcription</keyword>
<gene>
    <name evidence="6" type="primary">gltC_9</name>
    <name evidence="6" type="ORF">VVAX_06491</name>
</gene>
<dbReference type="PROSITE" id="PS50931">
    <property type="entry name" value="HTH_LYSR"/>
    <property type="match status" value="1"/>
</dbReference>
<name>A0A679JI61_VARPD</name>
<keyword evidence="3" id="KW-0238">DNA-binding</keyword>
<dbReference type="Gene3D" id="1.10.10.10">
    <property type="entry name" value="Winged helix-like DNA-binding domain superfamily/Winged helix DNA-binding domain"/>
    <property type="match status" value="1"/>
</dbReference>
<proteinExistence type="inferred from homology"/>
<dbReference type="PANTHER" id="PTHR30346:SF0">
    <property type="entry name" value="HCA OPERON TRANSCRIPTIONAL ACTIVATOR HCAR"/>
    <property type="match status" value="1"/>
</dbReference>
<dbReference type="SUPFAM" id="SSF53850">
    <property type="entry name" value="Periplasmic binding protein-like II"/>
    <property type="match status" value="1"/>
</dbReference>
<keyword evidence="2" id="KW-0805">Transcription regulation</keyword>
<dbReference type="SUPFAM" id="SSF46785">
    <property type="entry name" value="Winged helix' DNA-binding domain"/>
    <property type="match status" value="1"/>
</dbReference>
<feature type="domain" description="HTH lysR-type" evidence="5">
    <location>
        <begin position="1"/>
        <end position="23"/>
    </location>
</feature>
<dbReference type="InterPro" id="IPR000847">
    <property type="entry name" value="LysR_HTH_N"/>
</dbReference>
<organism evidence="6">
    <name type="scientific">Variovorax paradoxus</name>
    <dbReference type="NCBI Taxonomy" id="34073"/>
    <lineage>
        <taxon>Bacteria</taxon>
        <taxon>Pseudomonadati</taxon>
        <taxon>Pseudomonadota</taxon>
        <taxon>Betaproteobacteria</taxon>
        <taxon>Burkholderiales</taxon>
        <taxon>Comamonadaceae</taxon>
        <taxon>Variovorax</taxon>
    </lineage>
</organism>
<sequence>MKLLERDLEVVLFERDRRKVTLTPAGAEYLKHARSILESAEIAAHSARQAGLREIGPIRLGYSVSALYSSVVLNAIAEFRRLHPGITIHFTEPTTRCSIRALLAGEIDGAFVRGPLPRHVDRWGSDRVILLATEPLLVAIPRDHRLARFSSISISDLQDEPLLAISNRLGTALNERLAQIFSDENREPKVVMETQELSSLLGMVRAGVGVAIVPEAVTEPRSIHVTFKPLDAHGAHIELYMLLPKRIPTAISRLRAILHAQRTRNV</sequence>
<accession>A0A679JI61</accession>
<dbReference type="AlphaFoldDB" id="A0A679JI61"/>
<dbReference type="GO" id="GO:0003700">
    <property type="term" value="F:DNA-binding transcription factor activity"/>
    <property type="evidence" value="ECO:0007669"/>
    <property type="project" value="InterPro"/>
</dbReference>
<protein>
    <submittedName>
        <fullName evidence="6">HTH-type transcriptional regulator GltC</fullName>
    </submittedName>
</protein>
<dbReference type="PANTHER" id="PTHR30346">
    <property type="entry name" value="TRANSCRIPTIONAL DUAL REGULATOR HCAR-RELATED"/>
    <property type="match status" value="1"/>
</dbReference>
<evidence type="ECO:0000256" key="4">
    <source>
        <dbReference type="ARBA" id="ARBA00023163"/>
    </source>
</evidence>
<evidence type="ECO:0000256" key="1">
    <source>
        <dbReference type="ARBA" id="ARBA00009437"/>
    </source>
</evidence>
<dbReference type="InterPro" id="IPR036390">
    <property type="entry name" value="WH_DNA-bd_sf"/>
</dbReference>
<evidence type="ECO:0000259" key="5">
    <source>
        <dbReference type="PROSITE" id="PS50931"/>
    </source>
</evidence>
<comment type="similarity">
    <text evidence="1">Belongs to the LysR transcriptional regulatory family.</text>
</comment>
<dbReference type="InterPro" id="IPR036388">
    <property type="entry name" value="WH-like_DNA-bd_sf"/>
</dbReference>
<dbReference type="Pfam" id="PF03466">
    <property type="entry name" value="LysR_substrate"/>
    <property type="match status" value="1"/>
</dbReference>
<dbReference type="CDD" id="cd08414">
    <property type="entry name" value="PBP2_LTTR_aromatics_like"/>
    <property type="match status" value="1"/>
</dbReference>
<reference evidence="6" key="1">
    <citation type="submission" date="2019-12" db="EMBL/GenBank/DDBJ databases">
        <authorList>
            <person name="Cremers G."/>
        </authorList>
    </citation>
    <scope>NUCLEOTIDE SEQUENCE</scope>
    <source>
        <strain evidence="6">Vvax</strain>
    </source>
</reference>
<evidence type="ECO:0000313" key="6">
    <source>
        <dbReference type="EMBL" id="CAA2110233.1"/>
    </source>
</evidence>
<dbReference type="GO" id="GO:0003677">
    <property type="term" value="F:DNA binding"/>
    <property type="evidence" value="ECO:0007669"/>
    <property type="project" value="UniProtKB-KW"/>
</dbReference>
<dbReference type="Gene3D" id="3.40.190.10">
    <property type="entry name" value="Periplasmic binding protein-like II"/>
    <property type="match status" value="2"/>
</dbReference>
<dbReference type="InterPro" id="IPR005119">
    <property type="entry name" value="LysR_subst-bd"/>
</dbReference>
<evidence type="ECO:0000256" key="2">
    <source>
        <dbReference type="ARBA" id="ARBA00023015"/>
    </source>
</evidence>